<proteinExistence type="predicted"/>
<dbReference type="EMBL" id="JARK01000634">
    <property type="protein sequence ID" value="EYC35530.1"/>
    <property type="molecule type" value="Genomic_DNA"/>
</dbReference>
<protein>
    <submittedName>
        <fullName evidence="2">Uncharacterized protein</fullName>
    </submittedName>
</protein>
<feature type="transmembrane region" description="Helical" evidence="1">
    <location>
        <begin position="286"/>
        <end position="306"/>
    </location>
</feature>
<dbReference type="AlphaFoldDB" id="A0A016W7G7"/>
<reference evidence="3" key="1">
    <citation type="journal article" date="2015" name="Nat. Genet.">
        <title>The genome and transcriptome of the zoonotic hookworm Ancylostoma ceylanicum identify infection-specific gene families.</title>
        <authorList>
            <person name="Schwarz E.M."/>
            <person name="Hu Y."/>
            <person name="Antoshechkin I."/>
            <person name="Miller M.M."/>
            <person name="Sternberg P.W."/>
            <person name="Aroian R.V."/>
        </authorList>
    </citation>
    <scope>NUCLEOTIDE SEQUENCE</scope>
    <source>
        <strain evidence="3">HY135</strain>
    </source>
</reference>
<dbReference type="OrthoDB" id="5856625at2759"/>
<comment type="caution">
    <text evidence="2">The sequence shown here is derived from an EMBL/GenBank/DDBJ whole genome shotgun (WGS) entry which is preliminary data.</text>
</comment>
<keyword evidence="1" id="KW-0812">Transmembrane</keyword>
<evidence type="ECO:0000313" key="3">
    <source>
        <dbReference type="Proteomes" id="UP000024635"/>
    </source>
</evidence>
<evidence type="ECO:0000313" key="2">
    <source>
        <dbReference type="EMBL" id="EYC35530.1"/>
    </source>
</evidence>
<accession>A0A016W7G7</accession>
<keyword evidence="1" id="KW-0472">Membrane</keyword>
<keyword evidence="3" id="KW-1185">Reference proteome</keyword>
<name>A0A016W7G7_9BILA</name>
<keyword evidence="1" id="KW-1133">Transmembrane helix</keyword>
<dbReference type="Proteomes" id="UP000024635">
    <property type="component" value="Unassembled WGS sequence"/>
</dbReference>
<organism evidence="2 3">
    <name type="scientific">Ancylostoma ceylanicum</name>
    <dbReference type="NCBI Taxonomy" id="53326"/>
    <lineage>
        <taxon>Eukaryota</taxon>
        <taxon>Metazoa</taxon>
        <taxon>Ecdysozoa</taxon>
        <taxon>Nematoda</taxon>
        <taxon>Chromadorea</taxon>
        <taxon>Rhabditida</taxon>
        <taxon>Rhabditina</taxon>
        <taxon>Rhabditomorpha</taxon>
        <taxon>Strongyloidea</taxon>
        <taxon>Ancylostomatidae</taxon>
        <taxon>Ancylostomatinae</taxon>
        <taxon>Ancylostoma</taxon>
    </lineage>
</organism>
<evidence type="ECO:0000256" key="1">
    <source>
        <dbReference type="SAM" id="Phobius"/>
    </source>
</evidence>
<feature type="transmembrane region" description="Helical" evidence="1">
    <location>
        <begin position="20"/>
        <end position="38"/>
    </location>
</feature>
<gene>
    <name evidence="2" type="primary">Acey_s1034.g3453</name>
    <name evidence="2" type="ORF">Y032_1034g3453</name>
</gene>
<sequence length="327" mass="37661">MDAHVCLTLIYLITNLQYQFVGVMFMVVVVLLQLAALVEADQRFTDSCFVGTESQLNSSFSTACPLIPRIEFKHQYESSCSVSLGGHGIKNSGCTPCYWKERLDAMCYPIETHTLRHCCCRTPDCNRRLMEDALFGWGENTPPKGYCMSAELKVNASGIFWTHRLPEKCPKADPWCIIKLALVSNEIKSMEAGCLQESKHGEKTVEDCKSSRLGEDQMDDGDGFKIWCCYGETCSRKIYKEKVFEKLQEVRLKNEDAYFELIHNEMSTRSEHVWANDRSYLSNQPIFESVIYMFTTMYLIGLYYIYATYKPKDMHKLPQMPRSKNIM</sequence>